<evidence type="ECO:0000256" key="1">
    <source>
        <dbReference type="SAM" id="MobiDB-lite"/>
    </source>
</evidence>
<feature type="compositionally biased region" description="Basic and acidic residues" evidence="1">
    <location>
        <begin position="174"/>
        <end position="197"/>
    </location>
</feature>
<feature type="region of interest" description="Disordered" evidence="1">
    <location>
        <begin position="163"/>
        <end position="411"/>
    </location>
</feature>
<proteinExistence type="predicted"/>
<gene>
    <name evidence="2" type="ORF">HYH03_014037</name>
</gene>
<evidence type="ECO:0000313" key="2">
    <source>
        <dbReference type="EMBL" id="KAG2487320.1"/>
    </source>
</evidence>
<feature type="compositionally biased region" description="Low complexity" evidence="1">
    <location>
        <begin position="243"/>
        <end position="270"/>
    </location>
</feature>
<organism evidence="2 3">
    <name type="scientific">Edaphochlamys debaryana</name>
    <dbReference type="NCBI Taxonomy" id="47281"/>
    <lineage>
        <taxon>Eukaryota</taxon>
        <taxon>Viridiplantae</taxon>
        <taxon>Chlorophyta</taxon>
        <taxon>core chlorophytes</taxon>
        <taxon>Chlorophyceae</taxon>
        <taxon>CS clade</taxon>
        <taxon>Chlamydomonadales</taxon>
        <taxon>Chlamydomonadales incertae sedis</taxon>
        <taxon>Edaphochlamys</taxon>
    </lineage>
</organism>
<accession>A0A835XPL8</accession>
<feature type="compositionally biased region" description="Polar residues" evidence="1">
    <location>
        <begin position="221"/>
        <end position="230"/>
    </location>
</feature>
<feature type="compositionally biased region" description="Gly residues" evidence="1">
    <location>
        <begin position="8"/>
        <end position="23"/>
    </location>
</feature>
<feature type="region of interest" description="Disordered" evidence="1">
    <location>
        <begin position="1"/>
        <end position="27"/>
    </location>
</feature>
<feature type="region of interest" description="Disordered" evidence="1">
    <location>
        <begin position="43"/>
        <end position="81"/>
    </location>
</feature>
<reference evidence="2" key="1">
    <citation type="journal article" date="2020" name="bioRxiv">
        <title>Comparative genomics of Chlamydomonas.</title>
        <authorList>
            <person name="Craig R.J."/>
            <person name="Hasan A.R."/>
            <person name="Ness R.W."/>
            <person name="Keightley P.D."/>
        </authorList>
    </citation>
    <scope>NUCLEOTIDE SEQUENCE</scope>
    <source>
        <strain evidence="2">CCAP 11/70</strain>
    </source>
</reference>
<dbReference type="AlphaFoldDB" id="A0A835XPL8"/>
<feature type="region of interest" description="Disordered" evidence="1">
    <location>
        <begin position="664"/>
        <end position="696"/>
    </location>
</feature>
<name>A0A835XPL8_9CHLO</name>
<feature type="compositionally biased region" description="Gly residues" evidence="1">
    <location>
        <begin position="61"/>
        <end position="81"/>
    </location>
</feature>
<sequence>MEPSDTCNGGGALGGGGGGGGVLGLSNHRGELAADGGSLAACSRQAACGPPSAGGRADSSGTGGGGVGSASSGSAGGGGLGNGRRSGSVLLEFDAAALESSGGFDMSGRAGELVALGRELSASLEDIRRRKTQLAKQELLVAQEIAGLRRALLEELQRQRHLGRLREQAQLQPHRPEQWERRGTRSDSDALHERPAETRGAGRVTSEPSGDHDEGRPGSSVALSDHSQSPPERDGPPSPTTGPLPLLGSDLPYNGAAAHARRAGAGAAARAGGGAGAACGGSPRPCPRQASSPSLRGPAAPPPPAPAHRLAPGPAQLPPGSQPPSPTLRDQALREPPQRRPSFHPSDRVGPGPSPLVASSALQHWVVPRGAQPHQLSSHPARHLNLHADGPNDQPTNLHAPPNHHVAPPPQARTELRNEVQDEIQRQLLQLVQHQIDLKRPREAQIVLEVLKERAGLTSTADPPQRAPSDSGAAAVVTTAAADAARTDVGAGAVAGVGPGAGGGKPAVALEPPPGHLALRRALSRRASRRDVRLAVVVEEEPPGAPAPPPQVLVPGLPVLQPRGPPVDPLPLNLPGPDLPAPELLAERPGLVAAPCGAHDLEPAAHGVIEVVDNTSLPLPIDVSRFQGLSAASPKSRARAAPEEDEDIRGALSLLVAAEVLAAAKESAEPKSGGDRRASDGAEGEAEEAAKRPRLA</sequence>
<evidence type="ECO:0000313" key="3">
    <source>
        <dbReference type="Proteomes" id="UP000612055"/>
    </source>
</evidence>
<feature type="compositionally biased region" description="Pro residues" evidence="1">
    <location>
        <begin position="315"/>
        <end position="326"/>
    </location>
</feature>
<dbReference type="Proteomes" id="UP000612055">
    <property type="component" value="Unassembled WGS sequence"/>
</dbReference>
<dbReference type="EMBL" id="JAEHOE010000098">
    <property type="protein sequence ID" value="KAG2487320.1"/>
    <property type="molecule type" value="Genomic_DNA"/>
</dbReference>
<comment type="caution">
    <text evidence="2">The sequence shown here is derived from an EMBL/GenBank/DDBJ whole genome shotgun (WGS) entry which is preliminary data.</text>
</comment>
<protein>
    <submittedName>
        <fullName evidence="2">Uncharacterized protein</fullName>
    </submittedName>
</protein>
<keyword evidence="3" id="KW-1185">Reference proteome</keyword>
<feature type="compositionally biased region" description="Basic and acidic residues" evidence="1">
    <location>
        <begin position="666"/>
        <end position="680"/>
    </location>
</feature>